<sequence>MMKKPQQFIIIDDDQTNNLICSHVIKKFNSNAEVILFQDPDLALESFLNDEEKLNDKNQTVMFLDLNMPSMSGWEFLDVLEKNKPEILQHAEIYILSSSIEDFSQQMEQYPYMAGFISKPLTKDILQEIALKKEKA</sequence>
<dbReference type="PROSITE" id="PS50110">
    <property type="entry name" value="RESPONSE_REGULATORY"/>
    <property type="match status" value="1"/>
</dbReference>
<dbReference type="GO" id="GO:0000160">
    <property type="term" value="P:phosphorelay signal transduction system"/>
    <property type="evidence" value="ECO:0007669"/>
    <property type="project" value="InterPro"/>
</dbReference>
<accession>A0A9X1UWI4</accession>
<dbReference type="Pfam" id="PF00072">
    <property type="entry name" value="Response_reg"/>
    <property type="match status" value="1"/>
</dbReference>
<dbReference type="PANTHER" id="PTHR44520:SF2">
    <property type="entry name" value="RESPONSE REGULATOR RCP1"/>
    <property type="match status" value="1"/>
</dbReference>
<evidence type="ECO:0000313" key="4">
    <source>
        <dbReference type="Proteomes" id="UP001139344"/>
    </source>
</evidence>
<dbReference type="PANTHER" id="PTHR44520">
    <property type="entry name" value="RESPONSE REGULATOR RCP1-RELATED"/>
    <property type="match status" value="1"/>
</dbReference>
<dbReference type="AlphaFoldDB" id="A0A9X1UWI4"/>
<reference evidence="3" key="1">
    <citation type="submission" date="2021-12" db="EMBL/GenBank/DDBJ databases">
        <title>Description of Gramella crocea sp. nov., a new bacterium isolated from activated sludge.</title>
        <authorList>
            <person name="Zhang X."/>
        </authorList>
    </citation>
    <scope>NUCLEOTIDE SEQUENCE</scope>
    <source>
        <strain evidence="3">YB25</strain>
    </source>
</reference>
<feature type="domain" description="Response regulatory" evidence="2">
    <location>
        <begin position="7"/>
        <end position="134"/>
    </location>
</feature>
<dbReference type="InterPro" id="IPR052893">
    <property type="entry name" value="TCS_response_regulator"/>
</dbReference>
<dbReference type="Proteomes" id="UP001139344">
    <property type="component" value="Unassembled WGS sequence"/>
</dbReference>
<feature type="modified residue" description="4-aspartylphosphate" evidence="1">
    <location>
        <position position="65"/>
    </location>
</feature>
<keyword evidence="1" id="KW-0597">Phosphoprotein</keyword>
<protein>
    <submittedName>
        <fullName evidence="3">Response regulator</fullName>
    </submittedName>
</protein>
<dbReference type="Gene3D" id="3.40.50.2300">
    <property type="match status" value="1"/>
</dbReference>
<evidence type="ECO:0000256" key="1">
    <source>
        <dbReference type="PROSITE-ProRule" id="PRU00169"/>
    </source>
</evidence>
<dbReference type="InterPro" id="IPR001789">
    <property type="entry name" value="Sig_transdc_resp-reg_receiver"/>
</dbReference>
<keyword evidence="4" id="KW-1185">Reference proteome</keyword>
<proteinExistence type="predicted"/>
<evidence type="ECO:0000259" key="2">
    <source>
        <dbReference type="PROSITE" id="PS50110"/>
    </source>
</evidence>
<organism evidence="3 4">
    <name type="scientific">Christiangramia crocea</name>
    <dbReference type="NCBI Taxonomy" id="2904124"/>
    <lineage>
        <taxon>Bacteria</taxon>
        <taxon>Pseudomonadati</taxon>
        <taxon>Bacteroidota</taxon>
        <taxon>Flavobacteriia</taxon>
        <taxon>Flavobacteriales</taxon>
        <taxon>Flavobacteriaceae</taxon>
        <taxon>Christiangramia</taxon>
    </lineage>
</organism>
<dbReference type="SUPFAM" id="SSF52172">
    <property type="entry name" value="CheY-like"/>
    <property type="match status" value="1"/>
</dbReference>
<evidence type="ECO:0000313" key="3">
    <source>
        <dbReference type="EMBL" id="MCG9971660.1"/>
    </source>
</evidence>
<dbReference type="EMBL" id="JAJSON010000019">
    <property type="protein sequence ID" value="MCG9971660.1"/>
    <property type="molecule type" value="Genomic_DNA"/>
</dbReference>
<comment type="caution">
    <text evidence="3">The sequence shown here is derived from an EMBL/GenBank/DDBJ whole genome shotgun (WGS) entry which is preliminary data.</text>
</comment>
<name>A0A9X1UWI4_9FLAO</name>
<dbReference type="InterPro" id="IPR011006">
    <property type="entry name" value="CheY-like_superfamily"/>
</dbReference>
<dbReference type="RefSeq" id="WP_240098123.1">
    <property type="nucleotide sequence ID" value="NZ_JAJSON010000019.1"/>
</dbReference>
<gene>
    <name evidence="3" type="ORF">LU635_08435</name>
</gene>